<evidence type="ECO:0000313" key="2">
    <source>
        <dbReference type="Proteomes" id="UP001458880"/>
    </source>
</evidence>
<organism evidence="1 2">
    <name type="scientific">Popillia japonica</name>
    <name type="common">Japanese beetle</name>
    <dbReference type="NCBI Taxonomy" id="7064"/>
    <lineage>
        <taxon>Eukaryota</taxon>
        <taxon>Metazoa</taxon>
        <taxon>Ecdysozoa</taxon>
        <taxon>Arthropoda</taxon>
        <taxon>Hexapoda</taxon>
        <taxon>Insecta</taxon>
        <taxon>Pterygota</taxon>
        <taxon>Neoptera</taxon>
        <taxon>Endopterygota</taxon>
        <taxon>Coleoptera</taxon>
        <taxon>Polyphaga</taxon>
        <taxon>Scarabaeiformia</taxon>
        <taxon>Scarabaeidae</taxon>
        <taxon>Rutelinae</taxon>
        <taxon>Popillia</taxon>
    </lineage>
</organism>
<name>A0AAW1M1V5_POPJA</name>
<dbReference type="Proteomes" id="UP001458880">
    <property type="component" value="Unassembled WGS sequence"/>
</dbReference>
<comment type="caution">
    <text evidence="1">The sequence shown here is derived from an EMBL/GenBank/DDBJ whole genome shotgun (WGS) entry which is preliminary data.</text>
</comment>
<dbReference type="AlphaFoldDB" id="A0AAW1M1V5"/>
<sequence length="178" mass="20414">MDVEWDDLFDDDLDILEIIDFGFPRRIIYDRTDDFNNLDDLSFFRRYRLTKPTKFLGDEWVYVNSILPHSSSGSPNPNIVATAILHNIAIEEGEENPPPPDNIDNVNLENNFENGQIDAQPLDGEHDFLHNIAIEEGEENPPPPDNIDNVNLENNFENGQIDAQPLDGEHDFHHPQII</sequence>
<gene>
    <name evidence="1" type="ORF">QE152_g8848</name>
</gene>
<proteinExistence type="predicted"/>
<dbReference type="EMBL" id="JASPKY010000072">
    <property type="protein sequence ID" value="KAK9739659.1"/>
    <property type="molecule type" value="Genomic_DNA"/>
</dbReference>
<protein>
    <submittedName>
        <fullName evidence="1">Uncharacterized protein</fullName>
    </submittedName>
</protein>
<reference evidence="1 2" key="1">
    <citation type="journal article" date="2024" name="BMC Genomics">
        <title>De novo assembly and annotation of Popillia japonica's genome with initial clues to its potential as an invasive pest.</title>
        <authorList>
            <person name="Cucini C."/>
            <person name="Boschi S."/>
            <person name="Funari R."/>
            <person name="Cardaioli E."/>
            <person name="Iannotti N."/>
            <person name="Marturano G."/>
            <person name="Paoli F."/>
            <person name="Bruttini M."/>
            <person name="Carapelli A."/>
            <person name="Frati F."/>
            <person name="Nardi F."/>
        </authorList>
    </citation>
    <scope>NUCLEOTIDE SEQUENCE [LARGE SCALE GENOMIC DNA]</scope>
    <source>
        <strain evidence="1">DMR45628</strain>
    </source>
</reference>
<evidence type="ECO:0000313" key="1">
    <source>
        <dbReference type="EMBL" id="KAK9739659.1"/>
    </source>
</evidence>
<accession>A0AAW1M1V5</accession>
<keyword evidence="2" id="KW-1185">Reference proteome</keyword>